<evidence type="ECO:0000313" key="2">
    <source>
        <dbReference type="Proteomes" id="UP000192328"/>
    </source>
</evidence>
<proteinExistence type="predicted"/>
<evidence type="ECO:0000313" key="1">
    <source>
        <dbReference type="EMBL" id="SMC81354.1"/>
    </source>
</evidence>
<organism evidence="1 2">
    <name type="scientific">Aristaeella lactis</name>
    <dbReference type="NCBI Taxonomy" id="3046383"/>
    <lineage>
        <taxon>Bacteria</taxon>
        <taxon>Bacillati</taxon>
        <taxon>Bacillota</taxon>
        <taxon>Clostridia</taxon>
        <taxon>Eubacteriales</taxon>
        <taxon>Aristaeellaceae</taxon>
        <taxon>Aristaeella</taxon>
    </lineage>
</organism>
<dbReference type="EMBL" id="FWXZ01000006">
    <property type="protein sequence ID" value="SMC81354.1"/>
    <property type="molecule type" value="Genomic_DNA"/>
</dbReference>
<comment type="caution">
    <text evidence="1">The sequence shown here is derived from an EMBL/GenBank/DDBJ whole genome shotgun (WGS) entry which is preliminary data.</text>
</comment>
<sequence>MTGKKRKELLIHALRVYTLLVTLITILLIILGKLLDRNRVFSYEAFLSPLIYALIGTAATVITRSDKELSIRDLIIRKAISLLLIECAIIFIALNADSIPTEKSWVIPGLALGILVVFVLAHVILYFADRKEAEKLNSDLVRYQEKQIQG</sequence>
<reference evidence="1" key="1">
    <citation type="submission" date="2017-04" db="EMBL/GenBank/DDBJ databases">
        <authorList>
            <person name="Varghese N."/>
            <person name="Submissions S."/>
        </authorList>
    </citation>
    <scope>NUCLEOTIDE SEQUENCE</scope>
    <source>
        <strain evidence="1">WTE2008</strain>
    </source>
</reference>
<protein>
    <submittedName>
        <fullName evidence="1">Uncharacterized protein</fullName>
    </submittedName>
</protein>
<dbReference type="Proteomes" id="UP000192328">
    <property type="component" value="Unassembled WGS sequence"/>
</dbReference>
<name>A0AC61PP77_9FIRM</name>
<gene>
    <name evidence="1" type="ORF">SAMN06297397_2678</name>
</gene>
<accession>A0AC61PP77</accession>
<keyword evidence="2" id="KW-1185">Reference proteome</keyword>